<dbReference type="InterPro" id="IPR050624">
    <property type="entry name" value="HTH-type_Tx_Regulator"/>
</dbReference>
<dbReference type="InterPro" id="IPR009057">
    <property type="entry name" value="Homeodomain-like_sf"/>
</dbReference>
<dbReference type="PANTHER" id="PTHR43479">
    <property type="entry name" value="ACREF/ENVCD OPERON REPRESSOR-RELATED"/>
    <property type="match status" value="1"/>
</dbReference>
<name>A0A1H0VXK4_9BACI</name>
<proteinExistence type="predicted"/>
<dbReference type="Gene3D" id="1.10.357.10">
    <property type="entry name" value="Tetracycline Repressor, domain 2"/>
    <property type="match status" value="1"/>
</dbReference>
<dbReference type="Proteomes" id="UP000199159">
    <property type="component" value="Unassembled WGS sequence"/>
</dbReference>
<dbReference type="GO" id="GO:0003677">
    <property type="term" value="F:DNA binding"/>
    <property type="evidence" value="ECO:0007669"/>
    <property type="project" value="UniProtKB-UniRule"/>
</dbReference>
<dbReference type="AlphaFoldDB" id="A0A1H0VXK4"/>
<gene>
    <name evidence="5" type="ORF">SAMN05216565_10852</name>
</gene>
<dbReference type="PRINTS" id="PR00455">
    <property type="entry name" value="HTHTETR"/>
</dbReference>
<evidence type="ECO:0000313" key="5">
    <source>
        <dbReference type="EMBL" id="SDP83170.1"/>
    </source>
</evidence>
<organism evidence="5 6">
    <name type="scientific">Litchfieldia salsa</name>
    <dbReference type="NCBI Taxonomy" id="930152"/>
    <lineage>
        <taxon>Bacteria</taxon>
        <taxon>Bacillati</taxon>
        <taxon>Bacillota</taxon>
        <taxon>Bacilli</taxon>
        <taxon>Bacillales</taxon>
        <taxon>Bacillaceae</taxon>
        <taxon>Litchfieldia</taxon>
    </lineage>
</organism>
<keyword evidence="1" id="KW-0678">Repressor</keyword>
<evidence type="ECO:0000313" key="6">
    <source>
        <dbReference type="Proteomes" id="UP000199159"/>
    </source>
</evidence>
<keyword evidence="6" id="KW-1185">Reference proteome</keyword>
<dbReference type="RefSeq" id="WP_090856184.1">
    <property type="nucleotide sequence ID" value="NZ_FNJU01000008.1"/>
</dbReference>
<dbReference type="EMBL" id="FNJU01000008">
    <property type="protein sequence ID" value="SDP83170.1"/>
    <property type="molecule type" value="Genomic_DNA"/>
</dbReference>
<keyword evidence="2 3" id="KW-0238">DNA-binding</keyword>
<accession>A0A1H0VXK4</accession>
<evidence type="ECO:0000256" key="3">
    <source>
        <dbReference type="PROSITE-ProRule" id="PRU00335"/>
    </source>
</evidence>
<dbReference type="Pfam" id="PF00440">
    <property type="entry name" value="TetR_N"/>
    <property type="match status" value="1"/>
</dbReference>
<evidence type="ECO:0000256" key="2">
    <source>
        <dbReference type="ARBA" id="ARBA00023125"/>
    </source>
</evidence>
<feature type="domain" description="HTH tetR-type" evidence="4">
    <location>
        <begin position="2"/>
        <end position="62"/>
    </location>
</feature>
<dbReference type="STRING" id="930152.SAMN05216565_10852"/>
<reference evidence="6" key="1">
    <citation type="submission" date="2016-10" db="EMBL/GenBank/DDBJ databases">
        <authorList>
            <person name="Varghese N."/>
            <person name="Submissions S."/>
        </authorList>
    </citation>
    <scope>NUCLEOTIDE SEQUENCE [LARGE SCALE GENOMIC DNA]</scope>
    <source>
        <strain evidence="6">IBRC-M10078</strain>
    </source>
</reference>
<evidence type="ECO:0000259" key="4">
    <source>
        <dbReference type="PROSITE" id="PS50977"/>
    </source>
</evidence>
<dbReference type="PROSITE" id="PS01081">
    <property type="entry name" value="HTH_TETR_1"/>
    <property type="match status" value="1"/>
</dbReference>
<dbReference type="SUPFAM" id="SSF46689">
    <property type="entry name" value="Homeodomain-like"/>
    <property type="match status" value="1"/>
</dbReference>
<feature type="DNA-binding region" description="H-T-H motif" evidence="3">
    <location>
        <begin position="25"/>
        <end position="44"/>
    </location>
</feature>
<dbReference type="InterPro" id="IPR001647">
    <property type="entry name" value="HTH_TetR"/>
</dbReference>
<dbReference type="PANTHER" id="PTHR43479:SF22">
    <property type="entry name" value="TRANSCRIPTIONAL REGULATOR, TETR FAMILY"/>
    <property type="match status" value="1"/>
</dbReference>
<sequence length="301" mass="35439">MNDRKQHVIQKAHQLFIEKGFQSTSIQDILDYSGIAKGTFYNYFSSKNELLIELFKSIFLEIEAKRNELLIGQDPSDIEVFIKQIETQLITNKKNKLLPLFEEVLVSHDEDLKDYLKQGQLRMIHWIHGRLQDLFDDSKSPYLLDSSIMFLGILHHNIKYYKMLNNTNAGLKQIVRYSVNRVVTIVEDLGKSEQQLFKPELLQIWLPEAINSQQNVLKEITQTVFLLKKELSTSKDSVKYTELLDFIHDDLIQSKHHRQHLVESVLTSLKNEKPVVDLEHFKKLTQLIEEFFNKLEHYNLK</sequence>
<dbReference type="OrthoDB" id="9812993at2"/>
<evidence type="ECO:0000256" key="1">
    <source>
        <dbReference type="ARBA" id="ARBA00022491"/>
    </source>
</evidence>
<dbReference type="InterPro" id="IPR023772">
    <property type="entry name" value="DNA-bd_HTH_TetR-type_CS"/>
</dbReference>
<dbReference type="PROSITE" id="PS50977">
    <property type="entry name" value="HTH_TETR_2"/>
    <property type="match status" value="1"/>
</dbReference>
<protein>
    <submittedName>
        <fullName evidence="5">DNA-binding transcriptional regulator, AcrR family</fullName>
    </submittedName>
</protein>